<proteinExistence type="predicted"/>
<dbReference type="SUPFAM" id="SSF49785">
    <property type="entry name" value="Galactose-binding domain-like"/>
    <property type="match status" value="4"/>
</dbReference>
<evidence type="ECO:0000313" key="2">
    <source>
        <dbReference type="EnsemblProtists" id="EOD37944"/>
    </source>
</evidence>
<dbReference type="GeneID" id="17283214"/>
<feature type="region of interest" description="Disordered" evidence="1">
    <location>
        <begin position="360"/>
        <end position="393"/>
    </location>
</feature>
<feature type="compositionally biased region" description="Pro residues" evidence="1">
    <location>
        <begin position="364"/>
        <end position="393"/>
    </location>
</feature>
<evidence type="ECO:0000313" key="3">
    <source>
        <dbReference type="Proteomes" id="UP000013827"/>
    </source>
</evidence>
<dbReference type="KEGG" id="ehx:EMIHUDRAFT_109540"/>
<dbReference type="RefSeq" id="XP_005790373.1">
    <property type="nucleotide sequence ID" value="XM_005790316.1"/>
</dbReference>
<dbReference type="EnsemblProtists" id="EOD37944">
    <property type="protein sequence ID" value="EOD37944"/>
    <property type="gene ID" value="EMIHUDRAFT_109540"/>
</dbReference>
<feature type="region of interest" description="Disordered" evidence="1">
    <location>
        <begin position="1000"/>
        <end position="1043"/>
    </location>
</feature>
<dbReference type="Proteomes" id="UP000013827">
    <property type="component" value="Unassembled WGS sequence"/>
</dbReference>
<organism evidence="2 3">
    <name type="scientific">Emiliania huxleyi (strain CCMP1516)</name>
    <dbReference type="NCBI Taxonomy" id="280463"/>
    <lineage>
        <taxon>Eukaryota</taxon>
        <taxon>Haptista</taxon>
        <taxon>Haptophyta</taxon>
        <taxon>Prymnesiophyceae</taxon>
        <taxon>Isochrysidales</taxon>
        <taxon>Noelaerhabdaceae</taxon>
        <taxon>Emiliania</taxon>
    </lineage>
</organism>
<name>A0A0D3KQA9_EMIH1</name>
<dbReference type="PaxDb" id="2903-EOD37944"/>
<keyword evidence="3" id="KW-1185">Reference proteome</keyword>
<feature type="region of interest" description="Disordered" evidence="1">
    <location>
        <begin position="797"/>
        <end position="824"/>
    </location>
</feature>
<dbReference type="PANTHER" id="PTHR24216">
    <property type="entry name" value="PAXILLIN-RELATED"/>
    <property type="match status" value="1"/>
</dbReference>
<sequence length="1371" mass="142685">MLACLLVPLPGLDPCAPVSSVDRDPHLHFAHGGRADFRGEHGRTYSFLSAPGLAVNIKTEDAVFRMNGGRLVVHGSFITEAHVVARAAGSKFAFVNASFWARELREDSWGWQVITGACAQTSFKIGRRGSKACLGLSIRMRYFSATFVKGGWTIDIRGNHVYDRVAGPTHRLDISFSAARGEARSLPHGIVGQSFCSSAPRRGRVDEYPAEGHFTTQAMAEGAIEGEAAITARTSSTFYVFTAQWCVDGGTTGTQVANAPKKCQTGTWTSVTSEQNPFVEVDLGQERYVGSVGISHLADLGYFEVWLSDTTTPQTQCAEGNAGASSSMAEEVLDCVGYARYVTVMLPGASRNLDLYEVATHPCPTDPSPPPPPFPPPVGPLPKPPPSPMPPPRLPSCPPTDVTFDAVGATMSSTFYVFTAQWCVDGGTTGTQVANGPKKCQTGTWTSVTSEQNPFVEVDLGQERYVGSVGISHLADLGYFEVWLSDTTTPQTQCAEGNAGASSSMAEEVLDCVGYARSAQYAAGNQGATGSWGAQSATANPFAEIDLGEAKSVGSVTLYPTHAFGSGSGYSKGAFEVWIGDTASYLNVPKIDATSATMSSTFYTHGAGNLINGVTSTSCTSPSASGCPGSTGSWSSYTSETDPFAQLDLGALSDIGYIVFNARSTFGTDATITGPYEVWLSDTATWTSSGSRCNLGDFPSSGTSLTIDCVGTAQYVTFILPGASRRFQAQELSAYGPVPTTPATTGRLCNVGDQSDASGSSLTVGCVGTGRYVSIMMPGSSRYVDFVEIEVHPCPFDPSPPPPAPPGAPPPLTPPLSPPSWPPFPPSCPPSDVAYTATGATMSSTFYIFGAGNLINGVTVHSGAQYAAGNQGATGSWGGQSATANPFAEIDLGEAKSVGSVTLYPTHAFGSGSGYSKGAFEIWLGDSETTDNTAASDRAAFDAHVGRSFNGRHCWAGDQSDASGSSLTVDCVGTGRYVTIIMPGSSRYVDFVEIEVHPCPFDPSPPPPAPPGAPPSGPPPSLPPPSAPPSSPPRSPPSWPPFPPSCPPSDVAYTATGAAMSSTYYIFGAGNLINGVTVHSSAQYAAGNQGATGSWGAQSATANPFAEIDLGEAKSVGSVTLYPTHAFGSGSGYSKGAFEVWIGDTASYLNVPKIDATSATMSSTFYTHGAGNLINGVTSTSCTSPSASGCPGSTGSWSSYTSETDPFAQLDLGALSDIGYIVFNARSTFGTDATITGPYEVWLSDTATWTSSGSRCNLGDFPSSGTSLTIDCVGTAQYVTFILPGASRRFQAQELSAYGPVPTTPATTGRLCNVGDQSDASGSSLTVDCVGTGRYVSIMMPGSSRYVDFVEIEVHPCPFDPSPPPPAPRWP</sequence>
<dbReference type="HOGENOM" id="CLU_256315_0_0_1"/>
<protein>
    <recommendedName>
        <fullName evidence="4">F5/8 type C domain-containing protein</fullName>
    </recommendedName>
</protein>
<dbReference type="PANTHER" id="PTHR24216:SF65">
    <property type="entry name" value="PAXILLIN-LIKE PROTEIN 1"/>
    <property type="match status" value="1"/>
</dbReference>
<dbReference type="Gene3D" id="2.60.120.260">
    <property type="entry name" value="Galactose-binding domain-like"/>
    <property type="match status" value="6"/>
</dbReference>
<reference evidence="3" key="1">
    <citation type="journal article" date="2013" name="Nature">
        <title>Pan genome of the phytoplankton Emiliania underpins its global distribution.</title>
        <authorList>
            <person name="Read B.A."/>
            <person name="Kegel J."/>
            <person name="Klute M.J."/>
            <person name="Kuo A."/>
            <person name="Lefebvre S.C."/>
            <person name="Maumus F."/>
            <person name="Mayer C."/>
            <person name="Miller J."/>
            <person name="Monier A."/>
            <person name="Salamov A."/>
            <person name="Young J."/>
            <person name="Aguilar M."/>
            <person name="Claverie J.M."/>
            <person name="Frickenhaus S."/>
            <person name="Gonzalez K."/>
            <person name="Herman E.K."/>
            <person name="Lin Y.C."/>
            <person name="Napier J."/>
            <person name="Ogata H."/>
            <person name="Sarno A.F."/>
            <person name="Shmutz J."/>
            <person name="Schroeder D."/>
            <person name="de Vargas C."/>
            <person name="Verret F."/>
            <person name="von Dassow P."/>
            <person name="Valentin K."/>
            <person name="Van de Peer Y."/>
            <person name="Wheeler G."/>
            <person name="Dacks J.B."/>
            <person name="Delwiche C.F."/>
            <person name="Dyhrman S.T."/>
            <person name="Glockner G."/>
            <person name="John U."/>
            <person name="Richards T."/>
            <person name="Worden A.Z."/>
            <person name="Zhang X."/>
            <person name="Grigoriev I.V."/>
            <person name="Allen A.E."/>
            <person name="Bidle K."/>
            <person name="Borodovsky M."/>
            <person name="Bowler C."/>
            <person name="Brownlee C."/>
            <person name="Cock J.M."/>
            <person name="Elias M."/>
            <person name="Gladyshev V.N."/>
            <person name="Groth M."/>
            <person name="Guda C."/>
            <person name="Hadaegh A."/>
            <person name="Iglesias-Rodriguez M.D."/>
            <person name="Jenkins J."/>
            <person name="Jones B.M."/>
            <person name="Lawson T."/>
            <person name="Leese F."/>
            <person name="Lindquist E."/>
            <person name="Lobanov A."/>
            <person name="Lomsadze A."/>
            <person name="Malik S.B."/>
            <person name="Marsh M.E."/>
            <person name="Mackinder L."/>
            <person name="Mock T."/>
            <person name="Mueller-Roeber B."/>
            <person name="Pagarete A."/>
            <person name="Parker M."/>
            <person name="Probert I."/>
            <person name="Quesneville H."/>
            <person name="Raines C."/>
            <person name="Rensing S.A."/>
            <person name="Riano-Pachon D.M."/>
            <person name="Richier S."/>
            <person name="Rokitta S."/>
            <person name="Shiraiwa Y."/>
            <person name="Soanes D.M."/>
            <person name="van der Giezen M."/>
            <person name="Wahlund T.M."/>
            <person name="Williams B."/>
            <person name="Wilson W."/>
            <person name="Wolfe G."/>
            <person name="Wurch L.L."/>
        </authorList>
    </citation>
    <scope>NUCLEOTIDE SEQUENCE</scope>
</reference>
<accession>A0A0D3KQA9</accession>
<evidence type="ECO:0000256" key="1">
    <source>
        <dbReference type="SAM" id="MobiDB-lite"/>
    </source>
</evidence>
<reference evidence="2" key="2">
    <citation type="submission" date="2024-10" db="UniProtKB">
        <authorList>
            <consortium name="EnsemblProtists"/>
        </authorList>
    </citation>
    <scope>IDENTIFICATION</scope>
</reference>
<evidence type="ECO:0008006" key="4">
    <source>
        <dbReference type="Google" id="ProtNLM"/>
    </source>
</evidence>
<dbReference type="InterPro" id="IPR008979">
    <property type="entry name" value="Galactose-bd-like_sf"/>
</dbReference>